<dbReference type="AlphaFoldDB" id="A0AAN8UCW0"/>
<name>A0AAN8UCW0_SOLBU</name>
<dbReference type="EMBL" id="JBANQN010000001">
    <property type="protein sequence ID" value="KAK6803052.1"/>
    <property type="molecule type" value="Genomic_DNA"/>
</dbReference>
<organism evidence="2 3">
    <name type="scientific">Solanum bulbocastanum</name>
    <name type="common">Wild potato</name>
    <dbReference type="NCBI Taxonomy" id="147425"/>
    <lineage>
        <taxon>Eukaryota</taxon>
        <taxon>Viridiplantae</taxon>
        <taxon>Streptophyta</taxon>
        <taxon>Embryophyta</taxon>
        <taxon>Tracheophyta</taxon>
        <taxon>Spermatophyta</taxon>
        <taxon>Magnoliopsida</taxon>
        <taxon>eudicotyledons</taxon>
        <taxon>Gunneridae</taxon>
        <taxon>Pentapetalae</taxon>
        <taxon>asterids</taxon>
        <taxon>lamiids</taxon>
        <taxon>Solanales</taxon>
        <taxon>Solanaceae</taxon>
        <taxon>Solanoideae</taxon>
        <taxon>Solaneae</taxon>
        <taxon>Solanum</taxon>
    </lineage>
</organism>
<gene>
    <name evidence="2" type="ORF">RDI58_000836</name>
</gene>
<dbReference type="Proteomes" id="UP001371456">
    <property type="component" value="Unassembled WGS sequence"/>
</dbReference>
<evidence type="ECO:0000313" key="3">
    <source>
        <dbReference type="Proteomes" id="UP001371456"/>
    </source>
</evidence>
<evidence type="ECO:0000256" key="1">
    <source>
        <dbReference type="SAM" id="Phobius"/>
    </source>
</evidence>
<keyword evidence="3" id="KW-1185">Reference proteome</keyword>
<proteinExistence type="predicted"/>
<evidence type="ECO:0000313" key="2">
    <source>
        <dbReference type="EMBL" id="KAK6803052.1"/>
    </source>
</evidence>
<sequence>MSYATLSKRLSYMLFFIFSSFVMNLSVLFIFLGLFSFIQLCSLIIGMLFSKFFPILFSFFCHLFVLSFFVSAPLLVFCLYVL</sequence>
<comment type="caution">
    <text evidence="2">The sequence shown here is derived from an EMBL/GenBank/DDBJ whole genome shotgun (WGS) entry which is preliminary data.</text>
</comment>
<protein>
    <submittedName>
        <fullName evidence="2">Uncharacterized protein</fullName>
    </submittedName>
</protein>
<reference evidence="2 3" key="1">
    <citation type="submission" date="2024-02" db="EMBL/GenBank/DDBJ databases">
        <title>de novo genome assembly of Solanum bulbocastanum strain 11H21.</title>
        <authorList>
            <person name="Hosaka A.J."/>
        </authorList>
    </citation>
    <scope>NUCLEOTIDE SEQUENCE [LARGE SCALE GENOMIC DNA]</scope>
    <source>
        <tissue evidence="2">Young leaves</tissue>
    </source>
</reference>
<keyword evidence="1" id="KW-1133">Transmembrane helix</keyword>
<accession>A0AAN8UCW0</accession>
<feature type="transmembrane region" description="Helical" evidence="1">
    <location>
        <begin position="57"/>
        <end position="81"/>
    </location>
</feature>
<keyword evidence="1" id="KW-0812">Transmembrane</keyword>
<feature type="transmembrane region" description="Helical" evidence="1">
    <location>
        <begin position="12"/>
        <end position="45"/>
    </location>
</feature>
<keyword evidence="1" id="KW-0472">Membrane</keyword>